<keyword evidence="2" id="KW-1185">Reference proteome</keyword>
<dbReference type="STRING" id="1093900.A0A507BDU7"/>
<accession>A0A507BDU7</accession>
<dbReference type="GeneID" id="41972116"/>
<dbReference type="InParanoid" id="A0A507BDU7"/>
<gene>
    <name evidence="1" type="ORF">E0L32_004669</name>
</gene>
<sequence length="823" mass="93201">MRLVSARLGQVNQHAARPTLFLPFSKRDRSTRRRLSAVAALERTHEREAPVAHVSLLGVPASDTSLSTRQGRNTISRPAHGSLALSQQDSKRASLPISNTHIYGKWQSLLLDPDRLALESDFQSPATNIGRLVDHPDHAHDVALWSCIFNFRQRRGHLDGAAAVWRAILMRKCLYQVDGLIAQSFWHNVLSTALHDESFLQSTWVYAEWMYEEHGVQWPDFYITVLSFCMNNRQLDRAIRWHVRLSAHFNPDRATFFNFLKQFLLDPDPDMVETLQSIYVTSNHRHLYDTLIPYLWSHGHSSLARSWRKTLIQRNDLPKSLATRPFLEFISGYYPSINLCSDEKAVADADLENKHVAKPFKQASRLREEVYRAHGATFGIKEKDYSDQFGARLFASSWIPLDVAINVVHALGVTHIGPLSLQSIALREKDAQGVRQRINQLDSLHIGTGPSSYSKAVRQLATAGDSETLSTLLHSDLHPDVLEEPFTLEEILQSSVKHGDLQKYRLILTVRLALSMDSLAASSNSLLGLSLTQNKRSNALSLLEDMRSRGVQVLPNIGLEISKMVLRDLPSDCDPNFAKDDLDFYISLCRQSANLNAPLYTSVWKRILFQLAQTGRLEELEDLSIEIVDRYLALESSDIAMAYVHINDAPRTLPERPDLPGFRLVPRDLPLTLEAHPVQRLFDRKLCRAIVEFSFRFMVNGSPPKLSTWTSRGAINIADFDVARGVRLLRVLKDRGVNINDALVRREVLLKLAALYGPVIKRPTRASQGRTMRGLIARRRANRLSLAEVKGLCDRAWDGDLLGPLEAIDDFVKRTTDSRRRRA</sequence>
<evidence type="ECO:0008006" key="3">
    <source>
        <dbReference type="Google" id="ProtNLM"/>
    </source>
</evidence>
<reference evidence="1 2" key="1">
    <citation type="submission" date="2019-06" db="EMBL/GenBank/DDBJ databases">
        <title>Draft genome sequence of the filamentous fungus Phialemoniopsis curvata isolated from diesel fuel.</title>
        <authorList>
            <person name="Varaljay V.A."/>
            <person name="Lyon W.J."/>
            <person name="Crouch A.L."/>
            <person name="Drake C.E."/>
            <person name="Hollomon J.M."/>
            <person name="Nadeau L.J."/>
            <person name="Nunn H.S."/>
            <person name="Stevenson B.S."/>
            <person name="Bojanowski C.L."/>
            <person name="Crookes-Goodson W.J."/>
        </authorList>
    </citation>
    <scope>NUCLEOTIDE SEQUENCE [LARGE SCALE GENOMIC DNA]</scope>
    <source>
        <strain evidence="1 2">D216</strain>
    </source>
</reference>
<dbReference type="EMBL" id="SKBQ01000023">
    <property type="protein sequence ID" value="TPX15111.1"/>
    <property type="molecule type" value="Genomic_DNA"/>
</dbReference>
<dbReference type="RefSeq" id="XP_030996822.1">
    <property type="nucleotide sequence ID" value="XM_031139105.1"/>
</dbReference>
<proteinExistence type="predicted"/>
<name>A0A507BDU7_9PEZI</name>
<protein>
    <recommendedName>
        <fullName evidence="3">Pentatricopeptide repeat domain-containing protein</fullName>
    </recommendedName>
</protein>
<dbReference type="Proteomes" id="UP000319257">
    <property type="component" value="Unassembled WGS sequence"/>
</dbReference>
<dbReference type="OrthoDB" id="5366531at2759"/>
<evidence type="ECO:0000313" key="1">
    <source>
        <dbReference type="EMBL" id="TPX15111.1"/>
    </source>
</evidence>
<dbReference type="AlphaFoldDB" id="A0A507BDU7"/>
<comment type="caution">
    <text evidence="1">The sequence shown here is derived from an EMBL/GenBank/DDBJ whole genome shotgun (WGS) entry which is preliminary data.</text>
</comment>
<evidence type="ECO:0000313" key="2">
    <source>
        <dbReference type="Proteomes" id="UP000319257"/>
    </source>
</evidence>
<organism evidence="1 2">
    <name type="scientific">Thyridium curvatum</name>
    <dbReference type="NCBI Taxonomy" id="1093900"/>
    <lineage>
        <taxon>Eukaryota</taxon>
        <taxon>Fungi</taxon>
        <taxon>Dikarya</taxon>
        <taxon>Ascomycota</taxon>
        <taxon>Pezizomycotina</taxon>
        <taxon>Sordariomycetes</taxon>
        <taxon>Sordariomycetidae</taxon>
        <taxon>Thyridiales</taxon>
        <taxon>Thyridiaceae</taxon>
        <taxon>Thyridium</taxon>
    </lineage>
</organism>